<dbReference type="Gene3D" id="3.20.20.190">
    <property type="entry name" value="Phosphatidylinositol (PI) phosphodiesterase"/>
    <property type="match status" value="1"/>
</dbReference>
<name>A0ABP6NVE1_9ACTN</name>
<feature type="chain" id="PRO_5045905497" evidence="1">
    <location>
        <begin position="29"/>
        <end position="332"/>
    </location>
</feature>
<dbReference type="Pfam" id="PF16670">
    <property type="entry name" value="PI-PLC-C1"/>
    <property type="match status" value="1"/>
</dbReference>
<dbReference type="Proteomes" id="UP001500320">
    <property type="component" value="Unassembled WGS sequence"/>
</dbReference>
<dbReference type="RefSeq" id="WP_344864855.1">
    <property type="nucleotide sequence ID" value="NZ_BAAAUT010000060.1"/>
</dbReference>
<evidence type="ECO:0000313" key="3">
    <source>
        <dbReference type="Proteomes" id="UP001500320"/>
    </source>
</evidence>
<dbReference type="SUPFAM" id="SSF51695">
    <property type="entry name" value="PLC-like phosphodiesterases"/>
    <property type="match status" value="1"/>
</dbReference>
<comment type="caution">
    <text evidence="2">The sequence shown here is derived from an EMBL/GenBank/DDBJ whole genome shotgun (WGS) entry which is preliminary data.</text>
</comment>
<organism evidence="2 3">
    <name type="scientific">Planomonospora alba</name>
    <dbReference type="NCBI Taxonomy" id="161354"/>
    <lineage>
        <taxon>Bacteria</taxon>
        <taxon>Bacillati</taxon>
        <taxon>Actinomycetota</taxon>
        <taxon>Actinomycetes</taxon>
        <taxon>Streptosporangiales</taxon>
        <taxon>Streptosporangiaceae</taxon>
        <taxon>Planomonospora</taxon>
    </lineage>
</organism>
<sequence>MRSPARLALAAALAASLLTALGAGPAHADGPPLTGLTLGGVHNAYERAAYPYLIDALDAGNRMIEIDLWTFFGQWTVSHSNPFWSDNNCEKGATAGELRDSARSQQFPHCLDNIRAWHEANPGHEPLIVKLEMKDGFHDNRGRGPDELDAVLRERLGDALITPADLMGGGHPTPDAAARAGAWPADLKGRIMVYVIRGTAENDSLPTELEYARHLRDHPADAQVFPVPQGAYGSAADPRQAYEESLRPWFVVFDGSATAFAALPADRRAFYAPYVTTVTGAHEVAPALHATAPSPEQALARTRQLGCLGATVVSSDWRTVPGWQGPHDRAGC</sequence>
<keyword evidence="3" id="KW-1185">Reference proteome</keyword>
<protein>
    <submittedName>
        <fullName evidence="2">Phosphatidylinositol-specific phospholipase C domain-containing protein</fullName>
    </submittedName>
</protein>
<dbReference type="InterPro" id="IPR017946">
    <property type="entry name" value="PLC-like_Pdiesterase_TIM-brl"/>
</dbReference>
<evidence type="ECO:0000313" key="2">
    <source>
        <dbReference type="EMBL" id="GAA3158901.1"/>
    </source>
</evidence>
<accession>A0ABP6NVE1</accession>
<reference evidence="3" key="1">
    <citation type="journal article" date="2019" name="Int. J. Syst. Evol. Microbiol.">
        <title>The Global Catalogue of Microorganisms (GCM) 10K type strain sequencing project: providing services to taxonomists for standard genome sequencing and annotation.</title>
        <authorList>
            <consortium name="The Broad Institute Genomics Platform"/>
            <consortium name="The Broad Institute Genome Sequencing Center for Infectious Disease"/>
            <person name="Wu L."/>
            <person name="Ma J."/>
        </authorList>
    </citation>
    <scope>NUCLEOTIDE SEQUENCE [LARGE SCALE GENOMIC DNA]</scope>
    <source>
        <strain evidence="3">JCM 9373</strain>
    </source>
</reference>
<evidence type="ECO:0000256" key="1">
    <source>
        <dbReference type="SAM" id="SignalP"/>
    </source>
</evidence>
<gene>
    <name evidence="2" type="ORF">GCM10010466_57100</name>
</gene>
<proteinExistence type="predicted"/>
<dbReference type="EMBL" id="BAAAUT010000060">
    <property type="protein sequence ID" value="GAA3158901.1"/>
    <property type="molecule type" value="Genomic_DNA"/>
</dbReference>
<dbReference type="InterPro" id="IPR032075">
    <property type="entry name" value="PI-PLC-C1"/>
</dbReference>
<keyword evidence="1" id="KW-0732">Signal</keyword>
<feature type="signal peptide" evidence="1">
    <location>
        <begin position="1"/>
        <end position="28"/>
    </location>
</feature>